<feature type="transmembrane region" description="Helical" evidence="1">
    <location>
        <begin position="74"/>
        <end position="98"/>
    </location>
</feature>
<keyword evidence="1" id="KW-0812">Transmembrane</keyword>
<keyword evidence="3" id="KW-1185">Reference proteome</keyword>
<evidence type="ECO:0000313" key="3">
    <source>
        <dbReference type="Proteomes" id="UP000486602"/>
    </source>
</evidence>
<dbReference type="RefSeq" id="WP_163284837.1">
    <property type="nucleotide sequence ID" value="NZ_JAAGVY010000012.1"/>
</dbReference>
<dbReference type="Proteomes" id="UP000486602">
    <property type="component" value="Unassembled WGS sequence"/>
</dbReference>
<evidence type="ECO:0000256" key="1">
    <source>
        <dbReference type="SAM" id="Phobius"/>
    </source>
</evidence>
<reference evidence="2 3" key="1">
    <citation type="submission" date="2020-02" db="EMBL/GenBank/DDBJ databases">
        <title>Out from the shadows clarifying the taxonomy of the family Cryomorphaceae and related taxa by utilizing the GTDB taxonomic framework.</title>
        <authorList>
            <person name="Bowman J.P."/>
        </authorList>
    </citation>
    <scope>NUCLEOTIDE SEQUENCE [LARGE SCALE GENOMIC DNA]</scope>
    <source>
        <strain evidence="2 3">QSSC 1-22</strain>
    </source>
</reference>
<dbReference type="Pfam" id="PF14093">
    <property type="entry name" value="DUF4271"/>
    <property type="match status" value="1"/>
</dbReference>
<feature type="transmembrane region" description="Helical" evidence="1">
    <location>
        <begin position="23"/>
        <end position="43"/>
    </location>
</feature>
<dbReference type="EMBL" id="JAAGVY010000012">
    <property type="protein sequence ID" value="NEN23521.1"/>
    <property type="molecule type" value="Genomic_DNA"/>
</dbReference>
<evidence type="ECO:0000313" key="2">
    <source>
        <dbReference type="EMBL" id="NEN23521.1"/>
    </source>
</evidence>
<feature type="transmembrane region" description="Helical" evidence="1">
    <location>
        <begin position="210"/>
        <end position="229"/>
    </location>
</feature>
<proteinExistence type="predicted"/>
<feature type="transmembrane region" description="Helical" evidence="1">
    <location>
        <begin position="177"/>
        <end position="198"/>
    </location>
</feature>
<gene>
    <name evidence="2" type="ORF">G3O08_08410</name>
</gene>
<comment type="caution">
    <text evidence="2">The sequence shown here is derived from an EMBL/GenBank/DDBJ whole genome shotgun (WGS) entry which is preliminary data.</text>
</comment>
<feature type="transmembrane region" description="Helical" evidence="1">
    <location>
        <begin position="150"/>
        <end position="171"/>
    </location>
</feature>
<dbReference type="AlphaFoldDB" id="A0A7K3WR53"/>
<protein>
    <submittedName>
        <fullName evidence="2">DUF4271 domain-containing protein</fullName>
    </submittedName>
</protein>
<organism evidence="2 3">
    <name type="scientific">Cryomorpha ignava</name>
    <dbReference type="NCBI Taxonomy" id="101383"/>
    <lineage>
        <taxon>Bacteria</taxon>
        <taxon>Pseudomonadati</taxon>
        <taxon>Bacteroidota</taxon>
        <taxon>Flavobacteriia</taxon>
        <taxon>Flavobacteriales</taxon>
        <taxon>Cryomorphaceae</taxon>
        <taxon>Cryomorpha</taxon>
    </lineage>
</organism>
<keyword evidence="1" id="KW-1133">Transmembrane helix</keyword>
<feature type="transmembrane region" description="Helical" evidence="1">
    <location>
        <begin position="110"/>
        <end position="130"/>
    </location>
</feature>
<accession>A0A7K3WR53</accession>
<dbReference type="InterPro" id="IPR025367">
    <property type="entry name" value="DUF4271"/>
</dbReference>
<sequence length="234" mass="27212">MLQINNTGQLIPELRHTPNLYEYWMLAAFFVILVVLAYVRAAYTRRLFRLFSSLVRIQILRQVMREELVFSHRVSVLLFINFALVIGLILFGASKFYGWNFTQAEGWELYLIYVALVAGVYLLKLVLNFILRKVLHDPGIVKEYLFEVFLVNKALGVIFLPLAIAICFINVGSLNILFNVIGVLFLLFILFRLFQGLLMSFSYTVSRVYIILYLCTLEILPFMVVWKLFNTEIA</sequence>
<name>A0A7K3WR53_9FLAO</name>
<keyword evidence="1" id="KW-0472">Membrane</keyword>